<feature type="transmembrane region" description="Helical" evidence="1">
    <location>
        <begin position="328"/>
        <end position="346"/>
    </location>
</feature>
<keyword evidence="1" id="KW-1133">Transmembrane helix</keyword>
<keyword evidence="1" id="KW-0812">Transmembrane</keyword>
<comment type="caution">
    <text evidence="2">The sequence shown here is derived from an EMBL/GenBank/DDBJ whole genome shotgun (WGS) entry which is preliminary data.</text>
</comment>
<protein>
    <recommendedName>
        <fullName evidence="4">Glycosyltransferase RgtA/B/C/D-like domain-containing protein</fullName>
    </recommendedName>
</protein>
<dbReference type="AlphaFoldDB" id="A0A1F5ZHF4"/>
<evidence type="ECO:0000313" key="3">
    <source>
        <dbReference type="Proteomes" id="UP000177268"/>
    </source>
</evidence>
<dbReference type="STRING" id="1798370.A2Z00_04015"/>
<feature type="transmembrane region" description="Helical" evidence="1">
    <location>
        <begin position="296"/>
        <end position="316"/>
    </location>
</feature>
<name>A0A1F5ZHF4_9BACT</name>
<evidence type="ECO:0008006" key="4">
    <source>
        <dbReference type="Google" id="ProtNLM"/>
    </source>
</evidence>
<accession>A0A1F5ZHF4</accession>
<keyword evidence="1" id="KW-0472">Membrane</keyword>
<proteinExistence type="predicted"/>
<feature type="transmembrane region" description="Helical" evidence="1">
    <location>
        <begin position="136"/>
        <end position="154"/>
    </location>
</feature>
<evidence type="ECO:0000313" key="2">
    <source>
        <dbReference type="EMBL" id="OGG11946.1"/>
    </source>
</evidence>
<gene>
    <name evidence="2" type="ORF">A2Z00_04015</name>
</gene>
<feature type="transmembrane region" description="Helical" evidence="1">
    <location>
        <begin position="252"/>
        <end position="276"/>
    </location>
</feature>
<reference evidence="2 3" key="1">
    <citation type="journal article" date="2016" name="Nat. Commun.">
        <title>Thousands of microbial genomes shed light on interconnected biogeochemical processes in an aquifer system.</title>
        <authorList>
            <person name="Anantharaman K."/>
            <person name="Brown C.T."/>
            <person name="Hug L.A."/>
            <person name="Sharon I."/>
            <person name="Castelle C.J."/>
            <person name="Probst A.J."/>
            <person name="Thomas B.C."/>
            <person name="Singh A."/>
            <person name="Wilkins M.J."/>
            <person name="Karaoz U."/>
            <person name="Brodie E.L."/>
            <person name="Williams K.H."/>
            <person name="Hubbard S.S."/>
            <person name="Banfield J.F."/>
        </authorList>
    </citation>
    <scope>NUCLEOTIDE SEQUENCE [LARGE SCALE GENOMIC DNA]</scope>
</reference>
<feature type="transmembrane region" description="Helical" evidence="1">
    <location>
        <begin position="358"/>
        <end position="375"/>
    </location>
</feature>
<dbReference type="EMBL" id="MFIZ01000009">
    <property type="protein sequence ID" value="OGG11946.1"/>
    <property type="molecule type" value="Genomic_DNA"/>
</dbReference>
<feature type="transmembrane region" description="Helical" evidence="1">
    <location>
        <begin position="12"/>
        <end position="34"/>
    </location>
</feature>
<organism evidence="2 3">
    <name type="scientific">Candidatus Gottesmanbacteria bacterium RBG_13_45_10</name>
    <dbReference type="NCBI Taxonomy" id="1798370"/>
    <lineage>
        <taxon>Bacteria</taxon>
        <taxon>Candidatus Gottesmaniibacteriota</taxon>
    </lineage>
</organism>
<sequence length="549" mass="62656">MHLPSFVRKEWFWFLSITLLLYGLSYGPIIHNFMVTPENRVYWGAEEYPLDLLGNLSLIRQGYYGHIMSFVNYSTRLPNQPTFTKMEYVLAGGVARLFHVDTTIMFFLTRLAISLLYVAVLIGIVRALFTKIYERVGAYTLILFGSYVSSRWLTKEVFADMAPFDSLVFNRLTQAMPHYLLGGLATVASLYFLARVLDRPRTYKSFIAASLLGFVASNSYAPNMVLILSSFPVYMLFVLLSRGKQKDTIAYLGSRIGILIAYAGIICIPIFYARYVQAIVWNTMRTTTHVEQLNPFRLSVVGYLFAVGLPYILSIIGLPSIIRSKKTLPLLFSSWIVVHPLGEYILSPLLQINYVRYFLTPYFVVFGILAIYGIKQLSVSLAGSRRRLSLAFFWMSLILVLVSGAMSYQANLRRSTMCFCMSPIFDYAYPRRDIMNGVTWIRNHTKEQDIVLSGLYPGTLISAFSGNHVFASWWYRLVEPPDFAQSSLLLTQFYTGQMDEQAAVDFLRQEKISYVFFDAITDNNAKSLPYTGLAPVYEKGNVHIYRVIQ</sequence>
<feature type="transmembrane region" description="Helical" evidence="1">
    <location>
        <begin position="174"/>
        <end position="194"/>
    </location>
</feature>
<feature type="transmembrane region" description="Helical" evidence="1">
    <location>
        <begin position="201"/>
        <end position="217"/>
    </location>
</feature>
<feature type="transmembrane region" description="Helical" evidence="1">
    <location>
        <begin position="387"/>
        <end position="408"/>
    </location>
</feature>
<feature type="transmembrane region" description="Helical" evidence="1">
    <location>
        <begin position="104"/>
        <end position="129"/>
    </location>
</feature>
<evidence type="ECO:0000256" key="1">
    <source>
        <dbReference type="SAM" id="Phobius"/>
    </source>
</evidence>
<dbReference type="Proteomes" id="UP000177268">
    <property type="component" value="Unassembled WGS sequence"/>
</dbReference>